<protein>
    <recommendedName>
        <fullName evidence="3">inositol-phosphate phosphatase</fullName>
        <ecNumber evidence="3">3.1.3.25</ecNumber>
    </recommendedName>
</protein>
<dbReference type="SUPFAM" id="SSF56655">
    <property type="entry name" value="Carbohydrate phosphatase"/>
    <property type="match status" value="1"/>
</dbReference>
<evidence type="ECO:0000256" key="3">
    <source>
        <dbReference type="ARBA" id="ARBA00013106"/>
    </source>
</evidence>
<feature type="binding site" evidence="7">
    <location>
        <position position="92"/>
    </location>
    <ligand>
        <name>Mg(2+)</name>
        <dbReference type="ChEBI" id="CHEBI:18420"/>
        <label>1</label>
        <note>catalytic</note>
    </ligand>
</feature>
<dbReference type="InterPro" id="IPR000760">
    <property type="entry name" value="Inositol_monophosphatase-like"/>
</dbReference>
<keyword evidence="4 7" id="KW-0479">Metal-binding</keyword>
<keyword evidence="9" id="KW-1185">Reference proteome</keyword>
<dbReference type="Proteomes" id="UP000661691">
    <property type="component" value="Unassembled WGS sequence"/>
</dbReference>
<dbReference type="RefSeq" id="WP_191141950.1">
    <property type="nucleotide sequence ID" value="NZ_JACXAH010000010.1"/>
</dbReference>
<comment type="caution">
    <text evidence="8">The sequence shown here is derived from an EMBL/GenBank/DDBJ whole genome shotgun (WGS) entry which is preliminary data.</text>
</comment>
<dbReference type="GO" id="GO:0006020">
    <property type="term" value="P:inositol metabolic process"/>
    <property type="evidence" value="ECO:0007669"/>
    <property type="project" value="TreeGrafter"/>
</dbReference>
<dbReference type="Gene3D" id="3.40.190.80">
    <property type="match status" value="1"/>
</dbReference>
<evidence type="ECO:0000313" key="9">
    <source>
        <dbReference type="Proteomes" id="UP000661691"/>
    </source>
</evidence>
<dbReference type="EMBL" id="JACXAH010000010">
    <property type="protein sequence ID" value="MBD1372412.1"/>
    <property type="molecule type" value="Genomic_DNA"/>
</dbReference>
<evidence type="ECO:0000313" key="8">
    <source>
        <dbReference type="EMBL" id="MBD1372412.1"/>
    </source>
</evidence>
<dbReference type="PANTHER" id="PTHR20854">
    <property type="entry name" value="INOSITOL MONOPHOSPHATASE"/>
    <property type="match status" value="1"/>
</dbReference>
<dbReference type="CDD" id="cd01637">
    <property type="entry name" value="IMPase_like"/>
    <property type="match status" value="1"/>
</dbReference>
<gene>
    <name evidence="8" type="ORF">IC620_08580</name>
</gene>
<evidence type="ECO:0000256" key="6">
    <source>
        <dbReference type="ARBA" id="ARBA00022842"/>
    </source>
</evidence>
<keyword evidence="6 7" id="KW-0460">Magnesium</keyword>
<evidence type="ECO:0000256" key="7">
    <source>
        <dbReference type="PIRSR" id="PIRSR600760-2"/>
    </source>
</evidence>
<dbReference type="Gene3D" id="3.30.540.10">
    <property type="entry name" value="Fructose-1,6-Bisphosphatase, subunit A, domain 1"/>
    <property type="match status" value="1"/>
</dbReference>
<feature type="binding site" evidence="7">
    <location>
        <position position="71"/>
    </location>
    <ligand>
        <name>Mg(2+)</name>
        <dbReference type="ChEBI" id="CHEBI:18420"/>
        <label>1</label>
        <note>catalytic</note>
    </ligand>
</feature>
<dbReference type="PANTHER" id="PTHR20854:SF4">
    <property type="entry name" value="INOSITOL-1-MONOPHOSPHATASE-RELATED"/>
    <property type="match status" value="1"/>
</dbReference>
<dbReference type="EC" id="3.1.3.25" evidence="3"/>
<evidence type="ECO:0000256" key="1">
    <source>
        <dbReference type="ARBA" id="ARBA00001033"/>
    </source>
</evidence>
<comment type="catalytic activity">
    <reaction evidence="1">
        <text>a myo-inositol phosphate + H2O = myo-inositol + phosphate</text>
        <dbReference type="Rhea" id="RHEA:24056"/>
        <dbReference type="ChEBI" id="CHEBI:15377"/>
        <dbReference type="ChEBI" id="CHEBI:17268"/>
        <dbReference type="ChEBI" id="CHEBI:43474"/>
        <dbReference type="ChEBI" id="CHEBI:84139"/>
        <dbReference type="EC" id="3.1.3.25"/>
    </reaction>
</comment>
<keyword evidence="5" id="KW-0378">Hydrolase</keyword>
<dbReference type="InterPro" id="IPR020583">
    <property type="entry name" value="Inositol_monoP_metal-BS"/>
</dbReference>
<accession>A0A926N9P5</accession>
<feature type="binding site" evidence="7">
    <location>
        <position position="217"/>
    </location>
    <ligand>
        <name>Mg(2+)</name>
        <dbReference type="ChEBI" id="CHEBI:18420"/>
        <label>1</label>
        <note>catalytic</note>
    </ligand>
</feature>
<feature type="binding site" evidence="7">
    <location>
        <position position="91"/>
    </location>
    <ligand>
        <name>Mg(2+)</name>
        <dbReference type="ChEBI" id="CHEBI:18420"/>
        <label>1</label>
        <note>catalytic</note>
    </ligand>
</feature>
<evidence type="ECO:0000256" key="2">
    <source>
        <dbReference type="ARBA" id="ARBA00001946"/>
    </source>
</evidence>
<evidence type="ECO:0000256" key="5">
    <source>
        <dbReference type="ARBA" id="ARBA00022801"/>
    </source>
</evidence>
<dbReference type="PROSITE" id="PS00629">
    <property type="entry name" value="IMP_1"/>
    <property type="match status" value="1"/>
</dbReference>
<dbReference type="PRINTS" id="PR00377">
    <property type="entry name" value="IMPHPHTASES"/>
</dbReference>
<sequence length="266" mass="30477">MKNQAFLIYEHTHEWVIEAGQKVRHFLRHKTMHFETKTDEHDLVTEMDRTIEQFFVEKIKSHYPDHQIIGEEGMSRPPQSLDGWVWLIDPIDGTSNFVSFQEDFVISVALYHKQIGVFGYVYDVMAGKMYHAFRDKGLFINHEPVPPLSEQKRLTDAMIALDLHMPEEERQTNMEKIMHLTEQVRGIRIYGATALTLAKCAVGKLDAYLTFSTFPWDHAAGRILVEEAGGIVSDFNANALSLQTPTSVVACNRNIYSDLLGLLTHK</sequence>
<name>A0A926N9P5_9BACL</name>
<proteinExistence type="predicted"/>
<dbReference type="AlphaFoldDB" id="A0A926N9P5"/>
<dbReference type="GO" id="GO:0046872">
    <property type="term" value="F:metal ion binding"/>
    <property type="evidence" value="ECO:0007669"/>
    <property type="project" value="UniProtKB-KW"/>
</dbReference>
<dbReference type="InterPro" id="IPR020550">
    <property type="entry name" value="Inositol_monophosphatase_CS"/>
</dbReference>
<dbReference type="GO" id="GO:0008934">
    <property type="term" value="F:inositol monophosphate 1-phosphatase activity"/>
    <property type="evidence" value="ECO:0007669"/>
    <property type="project" value="TreeGrafter"/>
</dbReference>
<dbReference type="PROSITE" id="PS00630">
    <property type="entry name" value="IMP_2"/>
    <property type="match status" value="1"/>
</dbReference>
<comment type="cofactor">
    <cofactor evidence="2 7">
        <name>Mg(2+)</name>
        <dbReference type="ChEBI" id="CHEBI:18420"/>
    </cofactor>
</comment>
<feature type="binding site" evidence="7">
    <location>
        <position position="89"/>
    </location>
    <ligand>
        <name>Mg(2+)</name>
        <dbReference type="ChEBI" id="CHEBI:18420"/>
        <label>1</label>
        <note>catalytic</note>
    </ligand>
</feature>
<dbReference type="FunFam" id="3.30.540.10:FF:000003">
    <property type="entry name" value="Inositol-1-monophosphatase"/>
    <property type="match status" value="1"/>
</dbReference>
<organism evidence="8 9">
    <name type="scientific">Polycladospora coralii</name>
    <dbReference type="NCBI Taxonomy" id="2771432"/>
    <lineage>
        <taxon>Bacteria</taxon>
        <taxon>Bacillati</taxon>
        <taxon>Bacillota</taxon>
        <taxon>Bacilli</taxon>
        <taxon>Bacillales</taxon>
        <taxon>Thermoactinomycetaceae</taxon>
        <taxon>Polycladospora</taxon>
    </lineage>
</organism>
<reference evidence="8" key="1">
    <citation type="submission" date="2020-09" db="EMBL/GenBank/DDBJ databases">
        <title>A novel bacterium of genus Hazenella, isolated from South China Sea.</title>
        <authorList>
            <person name="Huang H."/>
            <person name="Mo K."/>
            <person name="Hu Y."/>
        </authorList>
    </citation>
    <scope>NUCLEOTIDE SEQUENCE</scope>
    <source>
        <strain evidence="8">IB182357</strain>
    </source>
</reference>
<dbReference type="GO" id="GO:0007165">
    <property type="term" value="P:signal transduction"/>
    <property type="evidence" value="ECO:0007669"/>
    <property type="project" value="TreeGrafter"/>
</dbReference>
<dbReference type="GO" id="GO:0046854">
    <property type="term" value="P:phosphatidylinositol phosphate biosynthetic process"/>
    <property type="evidence" value="ECO:0007669"/>
    <property type="project" value="InterPro"/>
</dbReference>
<dbReference type="Pfam" id="PF00459">
    <property type="entry name" value="Inositol_P"/>
    <property type="match status" value="1"/>
</dbReference>
<evidence type="ECO:0000256" key="4">
    <source>
        <dbReference type="ARBA" id="ARBA00022723"/>
    </source>
</evidence>